<keyword evidence="2" id="KW-0675">Receptor</keyword>
<reference evidence="2 3" key="1">
    <citation type="journal article" date="2024" name="Int. J. Mol. Sci.">
        <title>Exploration of Alicyclobacillus spp. Genome in Search of Antibiotic Resistance.</title>
        <authorList>
            <person name="Bucka-Kolendo J."/>
            <person name="Kiousi D.E."/>
            <person name="Dekowska A."/>
            <person name="Mikolajczuk-Szczyrba A."/>
            <person name="Karadedos D.M."/>
            <person name="Michael P."/>
            <person name="Galanis A."/>
            <person name="Sokolowska B."/>
        </authorList>
    </citation>
    <scope>NUCLEOTIDE SEQUENCE [LARGE SCALE GENOMIC DNA]</scope>
    <source>
        <strain evidence="2 3">KKP 3000</strain>
    </source>
</reference>
<dbReference type="InterPro" id="IPR035897">
    <property type="entry name" value="Toll_tir_struct_dom_sf"/>
</dbReference>
<evidence type="ECO:0000259" key="1">
    <source>
        <dbReference type="Pfam" id="PF13676"/>
    </source>
</evidence>
<proteinExistence type="predicted"/>
<dbReference type="InterPro" id="IPR000157">
    <property type="entry name" value="TIR_dom"/>
</dbReference>
<keyword evidence="3" id="KW-1185">Reference proteome</keyword>
<name>A0ABV5AKZ4_9BACL</name>
<evidence type="ECO:0000313" key="2">
    <source>
        <dbReference type="EMBL" id="MFB5192953.1"/>
    </source>
</evidence>
<protein>
    <submittedName>
        <fullName evidence="2">Toll/interleukin-1 receptor domain-containing protein</fullName>
    </submittedName>
</protein>
<sequence>MAFFTESELITKGSQLSKSLNESASKILMTDSIKKFAQEKKYDIFLSHSYQDHNLILGLKAEIEEITGLSVFVDWIAKPELDRENVTKETADALRQAMRDAKCLLYVATDNSTNSKWMQWELGYFDALKHKVAVIPTPKTDPGTNLYQGTEFVGLYYYVTKELNRAGDLCLWINDGKPSKYVRLNYWFDPEQEPYDHDD</sequence>
<dbReference type="EMBL" id="JBDXSU010000032">
    <property type="protein sequence ID" value="MFB5192953.1"/>
    <property type="molecule type" value="Genomic_DNA"/>
</dbReference>
<dbReference type="Pfam" id="PF13676">
    <property type="entry name" value="TIR_2"/>
    <property type="match status" value="1"/>
</dbReference>
<feature type="domain" description="TIR" evidence="1">
    <location>
        <begin position="44"/>
        <end position="136"/>
    </location>
</feature>
<comment type="caution">
    <text evidence="2">The sequence shown here is derived from an EMBL/GenBank/DDBJ whole genome shotgun (WGS) entry which is preliminary data.</text>
</comment>
<dbReference type="Gene3D" id="3.40.50.10140">
    <property type="entry name" value="Toll/interleukin-1 receptor homology (TIR) domain"/>
    <property type="match status" value="1"/>
</dbReference>
<dbReference type="RefSeq" id="WP_368781032.1">
    <property type="nucleotide sequence ID" value="NZ_CP162941.1"/>
</dbReference>
<gene>
    <name evidence="2" type="ORF">KKP3000_002547</name>
</gene>
<accession>A0ABV5AKZ4</accession>
<dbReference type="Proteomes" id="UP001579974">
    <property type="component" value="Unassembled WGS sequence"/>
</dbReference>
<evidence type="ECO:0000313" key="3">
    <source>
        <dbReference type="Proteomes" id="UP001579974"/>
    </source>
</evidence>
<dbReference type="SUPFAM" id="SSF52200">
    <property type="entry name" value="Toll/Interleukin receptor TIR domain"/>
    <property type="match status" value="1"/>
</dbReference>
<organism evidence="2 3">
    <name type="scientific">Alicyclobacillus fastidiosus</name>
    <dbReference type="NCBI Taxonomy" id="392011"/>
    <lineage>
        <taxon>Bacteria</taxon>
        <taxon>Bacillati</taxon>
        <taxon>Bacillota</taxon>
        <taxon>Bacilli</taxon>
        <taxon>Bacillales</taxon>
        <taxon>Alicyclobacillaceae</taxon>
        <taxon>Alicyclobacillus</taxon>
    </lineage>
</organism>